<reference evidence="3 4" key="1">
    <citation type="submission" date="2016-04" db="EMBL/GenBank/DDBJ databases">
        <authorList>
            <person name="Chen L."/>
            <person name="Zhuang W."/>
            <person name="Wang G."/>
        </authorList>
    </citation>
    <scope>NUCLEOTIDE SEQUENCE [LARGE SCALE GENOMIC DNA]</scope>
    <source>
        <strain evidence="4">GR20</strain>
    </source>
</reference>
<dbReference type="InterPro" id="IPR035986">
    <property type="entry name" value="PKD_dom_sf"/>
</dbReference>
<keyword evidence="1" id="KW-0812">Transmembrane</keyword>
<feature type="domain" description="PKD" evidence="2">
    <location>
        <begin position="461"/>
        <end position="520"/>
    </location>
</feature>
<organism evidence="3 4">
    <name type="scientific">Niastella koreensis</name>
    <dbReference type="NCBI Taxonomy" id="354356"/>
    <lineage>
        <taxon>Bacteria</taxon>
        <taxon>Pseudomonadati</taxon>
        <taxon>Bacteroidota</taxon>
        <taxon>Chitinophagia</taxon>
        <taxon>Chitinophagales</taxon>
        <taxon>Chitinophagaceae</taxon>
        <taxon>Niastella</taxon>
    </lineage>
</organism>
<name>A0ABX3NM19_9BACT</name>
<dbReference type="InterPro" id="IPR024079">
    <property type="entry name" value="MetalloPept_cat_dom_sf"/>
</dbReference>
<dbReference type="InterPro" id="IPR013783">
    <property type="entry name" value="Ig-like_fold"/>
</dbReference>
<dbReference type="Pfam" id="PF05572">
    <property type="entry name" value="Peptidase_M43"/>
    <property type="match status" value="1"/>
</dbReference>
<keyword evidence="4" id="KW-1185">Reference proteome</keyword>
<gene>
    <name evidence="3" type="ORF">A4D02_17200</name>
</gene>
<dbReference type="InterPro" id="IPR008754">
    <property type="entry name" value="Peptidase_M43"/>
</dbReference>
<dbReference type="NCBIfam" id="TIGR04131">
    <property type="entry name" value="Bac_Flav_CTERM"/>
    <property type="match status" value="1"/>
</dbReference>
<dbReference type="Proteomes" id="UP000192277">
    <property type="component" value="Unassembled WGS sequence"/>
</dbReference>
<dbReference type="InterPro" id="IPR000601">
    <property type="entry name" value="PKD_dom"/>
</dbReference>
<feature type="transmembrane region" description="Helical" evidence="1">
    <location>
        <begin position="24"/>
        <end position="41"/>
    </location>
</feature>
<protein>
    <recommendedName>
        <fullName evidence="2">PKD domain-containing protein</fullName>
    </recommendedName>
</protein>
<keyword evidence="1" id="KW-1133">Transmembrane helix</keyword>
<dbReference type="SUPFAM" id="SSF55486">
    <property type="entry name" value="Metalloproteases ('zincins'), catalytic domain"/>
    <property type="match status" value="1"/>
</dbReference>
<accession>A0ABX3NM19</accession>
<dbReference type="Pfam" id="PF13585">
    <property type="entry name" value="CHU_C"/>
    <property type="match status" value="1"/>
</dbReference>
<evidence type="ECO:0000256" key="1">
    <source>
        <dbReference type="SAM" id="Phobius"/>
    </source>
</evidence>
<sequence>MVLAEGVHDILIIPIDMTISTQKGLIFLYLLFFVFPFISMAQEGMPVSVRPCGTDRLLMQLRKDPAFVAREKAYNQAILKKHYLHVSAAPPAVVTLPVVVHIINEDPNAYTDAAVIQAIQALNDAYSASGTFAGGRTDTRIQFCLAKTAPDGGRTTGIVRTHSYLSGFDYDMEGDELIALNAWDRKRYINIWVVSQIRSEFMQDFSCGSWTRLTMGGYASAGGDVVVSGLGVDLVAHEMGHYLSLLHTFAERDCRNNDCATDGDMVCDTPPENTISGGGCSNPQNSCSTDTLSGFTTDVNDLPDNFMDYGSGAGCVMGFTQGQADRMQNFIATSLTGMINSTVCTDPCGTTVTASFTRDIEYPVLGNVVTFTAAITAGQTAQWLVDGTAAGTGQTFALTVTQKKTYNIELRVTDGASGCHATTTDAIEVSCGVVARFSPDKRKIASKDGIQTDHVVFTNYSRNATAWKWLISNDKGMAETVVSTDEELDYLFKTPGNYKVRLYATNGSCEDTTNPVTIVVDDPTADGVIHIESVTCYNQDKVKVQLWFENWGYVTIPKGTPVAFYDNDPRTGKGTLLGTWPLPSDLPGKCASYEYTATVTVGRSYLDTLVSILNDNGTTIPLVLPNTGLPEQTFNNNINIKKGISFRATVTPAEYTLQPQQQQSLQPVVTKGGAITSATWDASPYLSCTSCINTTFTAPYRQDTLAILHTRIYTDNGCYDTAVVKVHIPVVDDYTPTLNTLECAGTDSLHVAFSLCNAYAPGNVPASLQVDFYDRLPSDPAAVKLGNSFLTPTTSTGVCSNYEQLIPGTTTGNVYIVVNKDQLAYPPASGLNESNYNNNTNNLGYTAPVLTVMPIDTTVFRKAPFNLYYTVPGFTPVSVLWHDSSTYTLSCNTCPSPVATMLDSSTIRLQVTNQYGCELKGQTYVHIFPPDMTVELLSAECYDDAHIQVRFKVCMGNGYDTVYKKTPVSFYNGAPDDATTKLLTPTFSTPDVVFGDCREFTTVVTAPGTSQVVAMVNNQQAPVFKETNYTNNQSNLKYDVFDIEANPPVITLARPGTVPLRTTVTGGTAASYTWTPAQGLSCDTCAVPVATAASSMKYFVTVTNNHYCKDTASIYIQTFVKTGVAMPNAFSPNGDGRNDYFYVMGGLDIKRVKNLAVFNRYGQKIFEAANSPANDRKFGWDGRQNGKKVDFGTYVYFAAVEYLDGTTQIFKGTVIVTP</sequence>
<dbReference type="EMBL" id="LWBO01000084">
    <property type="protein sequence ID" value="OQP39072.1"/>
    <property type="molecule type" value="Genomic_DNA"/>
</dbReference>
<dbReference type="SUPFAM" id="SSF49299">
    <property type="entry name" value="PKD domain"/>
    <property type="match status" value="2"/>
</dbReference>
<dbReference type="InterPro" id="IPR026341">
    <property type="entry name" value="T9SS_type_B"/>
</dbReference>
<dbReference type="Gene3D" id="2.60.40.10">
    <property type="entry name" value="Immunoglobulins"/>
    <property type="match status" value="2"/>
</dbReference>
<evidence type="ECO:0000259" key="2">
    <source>
        <dbReference type="PROSITE" id="PS50093"/>
    </source>
</evidence>
<comment type="caution">
    <text evidence="3">The sequence shown here is derived from an EMBL/GenBank/DDBJ whole genome shotgun (WGS) entry which is preliminary data.</text>
</comment>
<evidence type="ECO:0000313" key="3">
    <source>
        <dbReference type="EMBL" id="OQP39072.1"/>
    </source>
</evidence>
<proteinExistence type="predicted"/>
<dbReference type="PROSITE" id="PS50093">
    <property type="entry name" value="PKD"/>
    <property type="match status" value="1"/>
</dbReference>
<dbReference type="Gene3D" id="3.40.390.10">
    <property type="entry name" value="Collagenase (Catalytic Domain)"/>
    <property type="match status" value="1"/>
</dbReference>
<keyword evidence="1" id="KW-0472">Membrane</keyword>
<evidence type="ECO:0000313" key="4">
    <source>
        <dbReference type="Proteomes" id="UP000192277"/>
    </source>
</evidence>